<dbReference type="EMBL" id="ACJM01000020">
    <property type="protein sequence ID" value="EEG76315.1"/>
    <property type="molecule type" value="Genomic_DNA"/>
</dbReference>
<reference evidence="1 2" key="1">
    <citation type="submission" date="2009-02" db="EMBL/GenBank/DDBJ databases">
        <title>Sequencing of the draft genome and assembly of Dethiobacter alkaliphilus AHT 1.</title>
        <authorList>
            <consortium name="US DOE Joint Genome Institute (JGI-PGF)"/>
            <person name="Lucas S."/>
            <person name="Copeland A."/>
            <person name="Lapidus A."/>
            <person name="Glavina del Rio T."/>
            <person name="Dalin E."/>
            <person name="Tice H."/>
            <person name="Bruce D."/>
            <person name="Goodwin L."/>
            <person name="Pitluck S."/>
            <person name="Larimer F."/>
            <person name="Land M.L."/>
            <person name="Hauser L."/>
            <person name="Muyzer G."/>
        </authorList>
    </citation>
    <scope>NUCLEOTIDE SEQUENCE [LARGE SCALE GENOMIC DNA]</scope>
    <source>
        <strain evidence="1 2">AHT 1</strain>
    </source>
</reference>
<dbReference type="RefSeq" id="WP_008518652.1">
    <property type="nucleotide sequence ID" value="NZ_ACJM01000020.1"/>
</dbReference>
<comment type="caution">
    <text evidence="1">The sequence shown here is derived from an EMBL/GenBank/DDBJ whole genome shotgun (WGS) entry which is preliminary data.</text>
</comment>
<dbReference type="Proteomes" id="UP000006443">
    <property type="component" value="Unassembled WGS sequence"/>
</dbReference>
<dbReference type="AlphaFoldDB" id="C0GK45"/>
<proteinExistence type="predicted"/>
<organism evidence="1 2">
    <name type="scientific">Dethiobacter alkaliphilus AHT 1</name>
    <dbReference type="NCBI Taxonomy" id="555088"/>
    <lineage>
        <taxon>Bacteria</taxon>
        <taxon>Bacillati</taxon>
        <taxon>Bacillota</taxon>
        <taxon>Dethiobacteria</taxon>
        <taxon>Dethiobacterales</taxon>
        <taxon>Dethiobacteraceae</taxon>
        <taxon>Dethiobacter</taxon>
    </lineage>
</organism>
<protein>
    <submittedName>
        <fullName evidence="1">Uncharacterized protein</fullName>
    </submittedName>
</protein>
<dbReference type="STRING" id="555088.DealDRAFT_2854"/>
<sequence length="55" mass="6305">MDSRFEYMIRYRTAAGKTAGLYKGMSKEELDQMIDSLREDGCVVEKVEIIRRTGG</sequence>
<keyword evidence="2" id="KW-1185">Reference proteome</keyword>
<accession>C0GK45</accession>
<evidence type="ECO:0000313" key="1">
    <source>
        <dbReference type="EMBL" id="EEG76315.1"/>
    </source>
</evidence>
<gene>
    <name evidence="1" type="ORF">DealDRAFT_2854</name>
</gene>
<evidence type="ECO:0000313" key="2">
    <source>
        <dbReference type="Proteomes" id="UP000006443"/>
    </source>
</evidence>
<name>C0GK45_DETAL</name>